<dbReference type="PROSITE" id="PS00865">
    <property type="entry name" value="UBIQUITIN_ACTIVAT_2"/>
    <property type="match status" value="1"/>
</dbReference>
<evidence type="ECO:0000313" key="20">
    <source>
        <dbReference type="RefSeq" id="XP_020102608.1"/>
    </source>
</evidence>
<dbReference type="RefSeq" id="XP_020102608.1">
    <property type="nucleotide sequence ID" value="XM_020247019.1"/>
</dbReference>
<dbReference type="UniPathway" id="UPA00885"/>
<keyword evidence="5 11" id="KW-0547">Nucleotide-binding</keyword>
<dbReference type="InterPro" id="IPR030468">
    <property type="entry name" value="Uba3_N"/>
</dbReference>
<evidence type="ECO:0000313" key="19">
    <source>
        <dbReference type="RefSeq" id="XP_020102607.1"/>
    </source>
</evidence>
<evidence type="ECO:0000313" key="13">
    <source>
        <dbReference type="Proteomes" id="UP000515123"/>
    </source>
</evidence>
<dbReference type="PANTHER" id="PTHR10953:SF6">
    <property type="entry name" value="NEDD8-ACTIVATING ENZYME E1 CATALYTIC SUBUNIT"/>
    <property type="match status" value="1"/>
</dbReference>
<dbReference type="OrthoDB" id="10255449at2759"/>
<dbReference type="FunFam" id="1.10.10.520:FF:000001">
    <property type="entry name" value="NEDD8-activating enzyme E1 catalytic subunit"/>
    <property type="match status" value="1"/>
</dbReference>
<keyword evidence="6 11" id="KW-0833">Ubl conjugation pathway</keyword>
<dbReference type="RefSeq" id="XP_020102607.1">
    <property type="nucleotide sequence ID" value="XM_020247018.1"/>
</dbReference>
<dbReference type="Gene3D" id="3.10.290.20">
    <property type="entry name" value="Ubiquitin-like 2 activating enzyme e1b. Chain: B, domain 3"/>
    <property type="match status" value="1"/>
</dbReference>
<reference evidence="13" key="1">
    <citation type="journal article" date="2015" name="Nat. Genet.">
        <title>The pineapple genome and the evolution of CAM photosynthesis.</title>
        <authorList>
            <person name="Ming R."/>
            <person name="VanBuren R."/>
            <person name="Wai C.M."/>
            <person name="Tang H."/>
            <person name="Schatz M.C."/>
            <person name="Bowers J.E."/>
            <person name="Lyons E."/>
            <person name="Wang M.L."/>
            <person name="Chen J."/>
            <person name="Biggers E."/>
            <person name="Zhang J."/>
            <person name="Huang L."/>
            <person name="Zhang L."/>
            <person name="Miao W."/>
            <person name="Zhang J."/>
            <person name="Ye Z."/>
            <person name="Miao C."/>
            <person name="Lin Z."/>
            <person name="Wang H."/>
            <person name="Zhou H."/>
            <person name="Yim W.C."/>
            <person name="Priest H.D."/>
            <person name="Zheng C."/>
            <person name="Woodhouse M."/>
            <person name="Edger P.P."/>
            <person name="Guyot R."/>
            <person name="Guo H.B."/>
            <person name="Guo H."/>
            <person name="Zheng G."/>
            <person name="Singh R."/>
            <person name="Sharma A."/>
            <person name="Min X."/>
            <person name="Zheng Y."/>
            <person name="Lee H."/>
            <person name="Gurtowski J."/>
            <person name="Sedlazeck F.J."/>
            <person name="Harkess A."/>
            <person name="McKain M.R."/>
            <person name="Liao Z."/>
            <person name="Fang J."/>
            <person name="Liu J."/>
            <person name="Zhang X."/>
            <person name="Zhang Q."/>
            <person name="Hu W."/>
            <person name="Qin Y."/>
            <person name="Wang K."/>
            <person name="Chen L.Y."/>
            <person name="Shirley N."/>
            <person name="Lin Y.R."/>
            <person name="Liu L.Y."/>
            <person name="Hernandez A.G."/>
            <person name="Wright C.L."/>
            <person name="Bulone V."/>
            <person name="Tuskan G.A."/>
            <person name="Heath K."/>
            <person name="Zee F."/>
            <person name="Moore P.H."/>
            <person name="Sunkar R."/>
            <person name="Leebens-Mack J.H."/>
            <person name="Mockler T."/>
            <person name="Bennetzen J.L."/>
            <person name="Freeling M."/>
            <person name="Sankoff D."/>
            <person name="Paterson A.H."/>
            <person name="Zhu X."/>
            <person name="Yang X."/>
            <person name="Smith J.A."/>
            <person name="Cushman J.C."/>
            <person name="Paull R.E."/>
            <person name="Yu Q."/>
        </authorList>
    </citation>
    <scope>NUCLEOTIDE SEQUENCE [LARGE SCALE GENOMIC DNA]</scope>
    <source>
        <strain evidence="13">cv. F153</strain>
    </source>
</reference>
<evidence type="ECO:0000256" key="5">
    <source>
        <dbReference type="ARBA" id="ARBA00022741"/>
    </source>
</evidence>
<comment type="pathway">
    <text evidence="1 11">Protein modification; protein neddylation.</text>
</comment>
<gene>
    <name evidence="14 15 16 17 18 19 20" type="primary">LOC109720130</name>
</gene>
<feature type="active site" description="Glycyl thioester intermediate" evidence="10">
    <location>
        <position position="210"/>
    </location>
</feature>
<dbReference type="GO" id="GO:0019781">
    <property type="term" value="F:NEDD8 activating enzyme activity"/>
    <property type="evidence" value="ECO:0007669"/>
    <property type="project" value="UniProtKB-UniRule"/>
</dbReference>
<dbReference type="RefSeq" id="XP_020102605.1">
    <property type="nucleotide sequence ID" value="XM_020247016.1"/>
</dbReference>
<dbReference type="SUPFAM" id="SSF69572">
    <property type="entry name" value="Activating enzymes of the ubiquitin-like proteins"/>
    <property type="match status" value="1"/>
</dbReference>
<evidence type="ECO:0000256" key="1">
    <source>
        <dbReference type="ARBA" id="ARBA00005032"/>
    </source>
</evidence>
<dbReference type="SMART" id="SM01181">
    <property type="entry name" value="E2_bind"/>
    <property type="match status" value="1"/>
</dbReference>
<evidence type="ECO:0000313" key="15">
    <source>
        <dbReference type="RefSeq" id="XP_020102603.1"/>
    </source>
</evidence>
<dbReference type="InterPro" id="IPR045886">
    <property type="entry name" value="ThiF/MoeB/HesA"/>
</dbReference>
<dbReference type="CDD" id="cd01488">
    <property type="entry name" value="Uba3_RUB"/>
    <property type="match status" value="1"/>
</dbReference>
<proteinExistence type="inferred from homology"/>
<comment type="catalytic activity">
    <reaction evidence="9 11">
        <text>ATP + [NEDD8 protein] + [E1 NEDD8-activating enzyme]-L-cysteine = AMP + diphosphate + [E1 NEDD8-activating enzyme]-S-[NEDD8 protein]-yl-L-cysteine.</text>
        <dbReference type="EC" id="6.2.1.64"/>
    </reaction>
</comment>
<dbReference type="FunFam" id="3.50.50.80:FF:000002">
    <property type="entry name" value="SUMO-activating enzyme subunit 2"/>
    <property type="match status" value="1"/>
</dbReference>
<dbReference type="GO" id="GO:0045116">
    <property type="term" value="P:protein neddylation"/>
    <property type="evidence" value="ECO:0007669"/>
    <property type="project" value="UniProtKB-UniRule"/>
</dbReference>
<evidence type="ECO:0000256" key="11">
    <source>
        <dbReference type="RuleBase" id="RU368009"/>
    </source>
</evidence>
<organism evidence="17">
    <name type="scientific">Ananas comosus</name>
    <name type="common">Pineapple</name>
    <name type="synonym">Ananas ananas</name>
    <dbReference type="NCBI Taxonomy" id="4615"/>
    <lineage>
        <taxon>Eukaryota</taxon>
        <taxon>Viridiplantae</taxon>
        <taxon>Streptophyta</taxon>
        <taxon>Embryophyta</taxon>
        <taxon>Tracheophyta</taxon>
        <taxon>Spermatophyta</taxon>
        <taxon>Magnoliopsida</taxon>
        <taxon>Liliopsida</taxon>
        <taxon>Poales</taxon>
        <taxon>Bromeliaceae</taxon>
        <taxon>Bromelioideae</taxon>
        <taxon>Ananas</taxon>
    </lineage>
</organism>
<dbReference type="GO" id="GO:0005737">
    <property type="term" value="C:cytoplasm"/>
    <property type="evidence" value="ECO:0007669"/>
    <property type="project" value="TreeGrafter"/>
</dbReference>
<dbReference type="EC" id="6.2.1.64" evidence="8 11"/>
<dbReference type="InterPro" id="IPR023318">
    <property type="entry name" value="Ub_act_enz_dom_a_sf"/>
</dbReference>
<evidence type="ECO:0000259" key="12">
    <source>
        <dbReference type="SMART" id="SM01181"/>
    </source>
</evidence>
<protein>
    <recommendedName>
        <fullName evidence="3 11">NEDD8-activating enzyme E1 catalytic subunit</fullName>
        <ecNumber evidence="8 11">6.2.1.64</ecNumber>
    </recommendedName>
</protein>
<dbReference type="RefSeq" id="XP_020102604.1">
    <property type="nucleotide sequence ID" value="XM_020247015.1"/>
</dbReference>
<dbReference type="RefSeq" id="XP_020102602.1">
    <property type="nucleotide sequence ID" value="XM_020247013.1"/>
</dbReference>
<comment type="function">
    <text evidence="11">Catalytic subunit of the dimeric E1 enzyme, which activates NEDD8.</text>
</comment>
<dbReference type="InterPro" id="IPR035985">
    <property type="entry name" value="Ubiquitin-activating_enz"/>
</dbReference>
<feature type="domain" description="E2 binding" evidence="12">
    <location>
        <begin position="343"/>
        <end position="434"/>
    </location>
</feature>
<dbReference type="GeneID" id="109720130"/>
<evidence type="ECO:0000256" key="8">
    <source>
        <dbReference type="ARBA" id="ARBA00023624"/>
    </source>
</evidence>
<accession>A0A6P5GBA3</accession>
<dbReference type="InterPro" id="IPR000594">
    <property type="entry name" value="ThiF_NAD_FAD-bd"/>
</dbReference>
<evidence type="ECO:0000313" key="16">
    <source>
        <dbReference type="RefSeq" id="XP_020102604.1"/>
    </source>
</evidence>
<dbReference type="InterPro" id="IPR014929">
    <property type="entry name" value="E2-binding"/>
</dbReference>
<evidence type="ECO:0000313" key="14">
    <source>
        <dbReference type="RefSeq" id="XP_020102602.1"/>
    </source>
</evidence>
<name>A0A6P5GBA3_ANACO</name>
<keyword evidence="4 11" id="KW-0436">Ligase</keyword>
<dbReference type="InterPro" id="IPR033127">
    <property type="entry name" value="UBQ-activ_enz_E1_Cys_AS"/>
</dbReference>
<comment type="similarity">
    <text evidence="2 11">Belongs to the ubiquitin-activating E1 family. UBA3 subfamily.</text>
</comment>
<dbReference type="PANTHER" id="PTHR10953">
    <property type="entry name" value="UBIQUITIN-ACTIVATING ENZYME E1"/>
    <property type="match status" value="1"/>
</dbReference>
<dbReference type="Gene3D" id="3.40.50.720">
    <property type="entry name" value="NAD(P)-binding Rossmann-like Domain"/>
    <property type="match status" value="1"/>
</dbReference>
<evidence type="ECO:0000256" key="6">
    <source>
        <dbReference type="ARBA" id="ARBA00022786"/>
    </source>
</evidence>
<keyword evidence="13" id="KW-1185">Reference proteome</keyword>
<evidence type="ECO:0000256" key="3">
    <source>
        <dbReference type="ARBA" id="ARBA00015203"/>
    </source>
</evidence>
<evidence type="ECO:0000256" key="9">
    <source>
        <dbReference type="ARBA" id="ARBA00024626"/>
    </source>
</evidence>
<keyword evidence="7 11" id="KW-0067">ATP-binding</keyword>
<dbReference type="Gene3D" id="1.10.10.520">
    <property type="entry name" value="Ubiquitin activating enzymes (Uba3). Chain: B, domain 2"/>
    <property type="match status" value="1"/>
</dbReference>
<dbReference type="GO" id="GO:0005524">
    <property type="term" value="F:ATP binding"/>
    <property type="evidence" value="ECO:0007669"/>
    <property type="project" value="UniProtKB-UniRule"/>
</dbReference>
<evidence type="ECO:0000313" key="18">
    <source>
        <dbReference type="RefSeq" id="XP_020102606.1"/>
    </source>
</evidence>
<evidence type="ECO:0000256" key="2">
    <source>
        <dbReference type="ARBA" id="ARBA00006310"/>
    </source>
</evidence>
<dbReference type="AlphaFoldDB" id="A0A6P5GBA3"/>
<dbReference type="GO" id="GO:0005634">
    <property type="term" value="C:nucleus"/>
    <property type="evidence" value="ECO:0007669"/>
    <property type="project" value="TreeGrafter"/>
</dbReference>
<dbReference type="RefSeq" id="XP_020102603.1">
    <property type="nucleotide sequence ID" value="XM_020247014.1"/>
</dbReference>
<dbReference type="Pfam" id="PF00899">
    <property type="entry name" value="ThiF"/>
    <property type="match status" value="1"/>
</dbReference>
<evidence type="ECO:0000256" key="7">
    <source>
        <dbReference type="ARBA" id="ARBA00022840"/>
    </source>
</evidence>
<dbReference type="RefSeq" id="XP_020102606.1">
    <property type="nucleotide sequence ID" value="XM_020247017.1"/>
</dbReference>
<dbReference type="Proteomes" id="UP000515123">
    <property type="component" value="Linkage group 14"/>
</dbReference>
<evidence type="ECO:0000256" key="10">
    <source>
        <dbReference type="PROSITE-ProRule" id="PRU10132"/>
    </source>
</evidence>
<evidence type="ECO:0000256" key="4">
    <source>
        <dbReference type="ARBA" id="ARBA00022598"/>
    </source>
</evidence>
<reference evidence="14 15" key="2">
    <citation type="submission" date="2025-04" db="UniProtKB">
        <authorList>
            <consortium name="RefSeq"/>
        </authorList>
    </citation>
    <scope>IDENTIFICATION</scope>
    <source>
        <tissue evidence="14 15">Leaf</tissue>
    </source>
</reference>
<dbReference type="Pfam" id="PF08825">
    <property type="entry name" value="E2_bind"/>
    <property type="match status" value="1"/>
</dbReference>
<evidence type="ECO:0000313" key="17">
    <source>
        <dbReference type="RefSeq" id="XP_020102605.1"/>
    </source>
</evidence>
<sequence>MADLATKGRWRDVDKLLSRPGNIISSGFEPSSTLREEIGEYVRVLVVGAGGLGCELLKDLALSGFKNIDVIDMDTIEVSNLNRQFLFRLQDVGKSKAEVAAKRVMERVSGVNIVPHFCRIEEKDIEFYNDFNIIVLGLDSIEARSYINSVACSFLEYDRDDNPLAETVKPMVDGGTEGFKGHARVILPGTTPCFECNIWLFPPQVKFPLCTLAETPRTAAHCIEYAHLIKWDEVHSGKPFDADDPEHMQWVYSEALKRAELFGITGVTYSLTQGVVKNIIPAIASTNAIVSAACALEALKIVSGCSKTLSNYLTYNGVEGTHIKVTDFVKDNDCLVCGPGTLIELDTSVTLSQFIELLGKHPGLQLSKPSVTHRGNNLYMQSPPILEEMTRPNLALRMFDLLGEVPKDTVHVSGASEKNGKKTSCSRKLRIVFKGVADMTVGMDTTGN</sequence>